<dbReference type="SUPFAM" id="SSF56601">
    <property type="entry name" value="beta-lactamase/transpeptidase-like"/>
    <property type="match status" value="1"/>
</dbReference>
<keyword evidence="13" id="KW-1185">Reference proteome</keyword>
<evidence type="ECO:0000313" key="13">
    <source>
        <dbReference type="Proteomes" id="UP001448858"/>
    </source>
</evidence>
<keyword evidence="4" id="KW-0808">Transferase</keyword>
<dbReference type="InterPro" id="IPR001460">
    <property type="entry name" value="PCN-bd_Tpept"/>
</dbReference>
<evidence type="ECO:0000256" key="7">
    <source>
        <dbReference type="ARBA" id="ARBA00034000"/>
    </source>
</evidence>
<reference evidence="12 13" key="1">
    <citation type="submission" date="2024-04" db="EMBL/GenBank/DDBJ databases">
        <title>Arthrobacter sp. from Plains bison fecal sample.</title>
        <authorList>
            <person name="Ruzzini A."/>
        </authorList>
    </citation>
    <scope>NUCLEOTIDE SEQUENCE [LARGE SCALE GENOMIC DNA]</scope>
    <source>
        <strain evidence="12 13">EINP1</strain>
    </source>
</reference>
<evidence type="ECO:0000256" key="3">
    <source>
        <dbReference type="ARBA" id="ARBA00022676"/>
    </source>
</evidence>
<keyword evidence="5" id="KW-0378">Hydrolase</keyword>
<protein>
    <submittedName>
        <fullName evidence="12">Transglycosylase domain-containing protein</fullName>
    </submittedName>
</protein>
<dbReference type="InterPro" id="IPR001264">
    <property type="entry name" value="Glyco_trans_51"/>
</dbReference>
<evidence type="ECO:0000259" key="11">
    <source>
        <dbReference type="Pfam" id="PF00912"/>
    </source>
</evidence>
<feature type="compositionally biased region" description="Pro residues" evidence="9">
    <location>
        <begin position="739"/>
        <end position="777"/>
    </location>
</feature>
<keyword evidence="3" id="KW-0328">Glycosyltransferase</keyword>
<comment type="catalytic activity">
    <reaction evidence="8">
        <text>[GlcNAc-(1-&gt;4)-Mur2Ac(oyl-L-Ala-gamma-D-Glu-L-Lys-D-Ala-D-Ala)](n)-di-trans,octa-cis-undecaprenyl diphosphate + beta-D-GlcNAc-(1-&gt;4)-Mur2Ac(oyl-L-Ala-gamma-D-Glu-L-Lys-D-Ala-D-Ala)-di-trans,octa-cis-undecaprenyl diphosphate = [GlcNAc-(1-&gt;4)-Mur2Ac(oyl-L-Ala-gamma-D-Glu-L-Lys-D-Ala-D-Ala)](n+1)-di-trans,octa-cis-undecaprenyl diphosphate + di-trans,octa-cis-undecaprenyl diphosphate + H(+)</text>
        <dbReference type="Rhea" id="RHEA:23708"/>
        <dbReference type="Rhea" id="RHEA-COMP:9602"/>
        <dbReference type="Rhea" id="RHEA-COMP:9603"/>
        <dbReference type="ChEBI" id="CHEBI:15378"/>
        <dbReference type="ChEBI" id="CHEBI:58405"/>
        <dbReference type="ChEBI" id="CHEBI:60033"/>
        <dbReference type="ChEBI" id="CHEBI:78435"/>
        <dbReference type="EC" id="2.4.99.28"/>
    </reaction>
</comment>
<dbReference type="InterPro" id="IPR023346">
    <property type="entry name" value="Lysozyme-like_dom_sf"/>
</dbReference>
<keyword evidence="2" id="KW-0645">Protease</keyword>
<keyword evidence="6" id="KW-0511">Multifunctional enzyme</keyword>
<name>A0ABZ3A125_9MICC</name>
<dbReference type="InterPro" id="IPR050396">
    <property type="entry name" value="Glycosyltr_51/Transpeptidase"/>
</dbReference>
<evidence type="ECO:0000313" key="12">
    <source>
        <dbReference type="EMBL" id="WZP17210.1"/>
    </source>
</evidence>
<accession>A0ABZ3A125</accession>
<feature type="domain" description="Penicillin-binding protein transpeptidase" evidence="10">
    <location>
        <begin position="369"/>
        <end position="633"/>
    </location>
</feature>
<feature type="region of interest" description="Disordered" evidence="9">
    <location>
        <begin position="684"/>
        <end position="784"/>
    </location>
</feature>
<evidence type="ECO:0000259" key="10">
    <source>
        <dbReference type="Pfam" id="PF00905"/>
    </source>
</evidence>
<dbReference type="Gene3D" id="3.40.710.10">
    <property type="entry name" value="DD-peptidase/beta-lactamase superfamily"/>
    <property type="match status" value="1"/>
</dbReference>
<dbReference type="InterPro" id="IPR036950">
    <property type="entry name" value="PBP_transglycosylase"/>
</dbReference>
<feature type="domain" description="Glycosyl transferase family 51" evidence="11">
    <location>
        <begin position="77"/>
        <end position="265"/>
    </location>
</feature>
<dbReference type="PANTHER" id="PTHR32282:SF33">
    <property type="entry name" value="PEPTIDOGLYCAN GLYCOSYLTRANSFERASE"/>
    <property type="match status" value="1"/>
</dbReference>
<proteinExistence type="predicted"/>
<dbReference type="EMBL" id="CP151657">
    <property type="protein sequence ID" value="WZP17210.1"/>
    <property type="molecule type" value="Genomic_DNA"/>
</dbReference>
<sequence>MRQNNSSLLGRLGTSGRLVLFLAVSALCGALVAGIFIPTTAVAASGAHQVLDSLEDLPDELETGPLDEGSKIYSADGQLIASFYAENRIPVTLENISPAMQDAIVAIEDNRFYEHGGVDVKGVARAVASNLTKDSTQGASTLTMQYVNNVLIDQGVAEGKSADELTVSGTKNITDKIREAKLSFAVEKEFSKEEILEGYLNIVLFSGRTYGVEAAAQTFFGVPAAQLNIPQSAMLAGMVQSPNTFNPLTNPEGTRERRDMVLAAMLRYDKITQQEYDDAVASDLQLNPQPAARSGCVGAEMAEYFCSYVEQVVLASEEFGPDETARAKLLARGGLTITTTLDSRLQEQAQAQIEAQVPTGDASGAGSAMVSVEPGTGRILAMAQNTNYTPEEGPGNTQLNFNVDSEMGGTAYGFQPGSTMKPFTTVAWLEAGGSIDDVIDASRTTYPAGYDWTASCLPEDAYFDEWKFKNAQEGYERRMTVGDGLTWSANTATVAQASQLDLCDIRDAATRMGVHRAVDGEPLEVNNPSFVLGGQEVAPMTMAAAFATFASGGEYCEPIALTQVSDARGRSYSVPEEECSRAMSEEVAKEVSEPLQKLVESGPGGISPLGVPAAAKTGTTDVSEQTWTVGYTQGISTASWVGNWKSYSSLNGLPINGVARSYVDGSTIAGAQWTEYMRAVAPLYGTGELTDPNRVPAPAPEPEREEEPEPEEEPQEDPTPAPEPTPDNGADNGSAEAPAPAPAPVEPEVPVAPAPAPTVPAPAPTPVPVPTPAPAPAAPGTTED</sequence>
<gene>
    <name evidence="12" type="ORF">AAE021_06555</name>
</gene>
<evidence type="ECO:0000256" key="6">
    <source>
        <dbReference type="ARBA" id="ARBA00023268"/>
    </source>
</evidence>
<dbReference type="Pfam" id="PF00912">
    <property type="entry name" value="Transgly"/>
    <property type="match status" value="1"/>
</dbReference>
<keyword evidence="1" id="KW-0121">Carboxypeptidase</keyword>
<dbReference type="InterPro" id="IPR012338">
    <property type="entry name" value="Beta-lactam/transpept-like"/>
</dbReference>
<evidence type="ECO:0000256" key="4">
    <source>
        <dbReference type="ARBA" id="ARBA00022679"/>
    </source>
</evidence>
<evidence type="ECO:0000256" key="9">
    <source>
        <dbReference type="SAM" id="MobiDB-lite"/>
    </source>
</evidence>
<dbReference type="PANTHER" id="PTHR32282">
    <property type="entry name" value="BINDING PROTEIN TRANSPEPTIDASE, PUTATIVE-RELATED"/>
    <property type="match status" value="1"/>
</dbReference>
<feature type="compositionally biased region" description="Acidic residues" evidence="9">
    <location>
        <begin position="703"/>
        <end position="716"/>
    </location>
</feature>
<dbReference type="RefSeq" id="WP_342024805.1">
    <property type="nucleotide sequence ID" value="NZ_CP151657.1"/>
</dbReference>
<organism evidence="12 13">
    <name type="scientific">Arthrobacter citreus</name>
    <dbReference type="NCBI Taxonomy" id="1670"/>
    <lineage>
        <taxon>Bacteria</taxon>
        <taxon>Bacillati</taxon>
        <taxon>Actinomycetota</taxon>
        <taxon>Actinomycetes</taxon>
        <taxon>Micrococcales</taxon>
        <taxon>Micrococcaceae</taxon>
        <taxon>Arthrobacter</taxon>
    </lineage>
</organism>
<evidence type="ECO:0000256" key="5">
    <source>
        <dbReference type="ARBA" id="ARBA00022801"/>
    </source>
</evidence>
<dbReference type="SUPFAM" id="SSF53955">
    <property type="entry name" value="Lysozyme-like"/>
    <property type="match status" value="1"/>
</dbReference>
<evidence type="ECO:0000256" key="8">
    <source>
        <dbReference type="ARBA" id="ARBA00049902"/>
    </source>
</evidence>
<dbReference type="Proteomes" id="UP001448858">
    <property type="component" value="Chromosome"/>
</dbReference>
<dbReference type="Gene3D" id="1.10.3810.10">
    <property type="entry name" value="Biosynthetic peptidoglycan transglycosylase-like"/>
    <property type="match status" value="1"/>
</dbReference>
<evidence type="ECO:0000256" key="1">
    <source>
        <dbReference type="ARBA" id="ARBA00022645"/>
    </source>
</evidence>
<evidence type="ECO:0000256" key="2">
    <source>
        <dbReference type="ARBA" id="ARBA00022670"/>
    </source>
</evidence>
<comment type="catalytic activity">
    <reaction evidence="7">
        <text>Preferential cleavage: (Ac)2-L-Lys-D-Ala-|-D-Ala. Also transpeptidation of peptidyl-alanyl moieties that are N-acyl substituents of D-alanine.</text>
        <dbReference type="EC" id="3.4.16.4"/>
    </reaction>
</comment>
<dbReference type="Pfam" id="PF00905">
    <property type="entry name" value="Transpeptidase"/>
    <property type="match status" value="1"/>
</dbReference>